<evidence type="ECO:0000256" key="1">
    <source>
        <dbReference type="SAM" id="Coils"/>
    </source>
</evidence>
<dbReference type="Proteomes" id="UP000193391">
    <property type="component" value="Unassembled WGS sequence"/>
</dbReference>
<accession>A0A1Y2L4B2</accession>
<gene>
    <name evidence="3" type="ORF">TMES_06700</name>
</gene>
<feature type="coiled-coil region" evidence="1">
    <location>
        <begin position="16"/>
        <end position="93"/>
    </location>
</feature>
<dbReference type="EMBL" id="JFKA01000002">
    <property type="protein sequence ID" value="OSQ39662.1"/>
    <property type="molecule type" value="Genomic_DNA"/>
</dbReference>
<proteinExistence type="predicted"/>
<feature type="region of interest" description="Disordered" evidence="2">
    <location>
        <begin position="117"/>
        <end position="142"/>
    </location>
</feature>
<evidence type="ECO:0000256" key="2">
    <source>
        <dbReference type="SAM" id="MobiDB-lite"/>
    </source>
</evidence>
<reference evidence="3 4" key="1">
    <citation type="submission" date="2014-03" db="EMBL/GenBank/DDBJ databases">
        <title>The draft genome sequence of Thalassospira mesophila JCM 18969.</title>
        <authorList>
            <person name="Lai Q."/>
            <person name="Shao Z."/>
        </authorList>
    </citation>
    <scope>NUCLEOTIDE SEQUENCE [LARGE SCALE GENOMIC DNA]</scope>
    <source>
        <strain evidence="3 4">JCM 18969</strain>
    </source>
</reference>
<dbReference type="RefSeq" id="WP_085580707.1">
    <property type="nucleotide sequence ID" value="NZ_JFKA01000002.1"/>
</dbReference>
<keyword evidence="1" id="KW-0175">Coiled coil</keyword>
<name>A0A1Y2L4B2_9PROT</name>
<dbReference type="Gene3D" id="1.10.287.1700">
    <property type="match status" value="1"/>
</dbReference>
<dbReference type="OrthoDB" id="7273723at2"/>
<evidence type="ECO:0000313" key="4">
    <source>
        <dbReference type="Proteomes" id="UP000193391"/>
    </source>
</evidence>
<organism evidence="3 4">
    <name type="scientific">Thalassospira mesophila</name>
    <dbReference type="NCBI Taxonomy" id="1293891"/>
    <lineage>
        <taxon>Bacteria</taxon>
        <taxon>Pseudomonadati</taxon>
        <taxon>Pseudomonadota</taxon>
        <taxon>Alphaproteobacteria</taxon>
        <taxon>Rhodospirillales</taxon>
        <taxon>Thalassospiraceae</taxon>
        <taxon>Thalassospira</taxon>
    </lineage>
</organism>
<sequence length="142" mass="16058">MAKDFKTLVRIRKWTLDEKQRELGDLLRVLEQLIEQRDELGRALKAEQKVASENPQTAGFAYGNFANAVIAERTALNEQIAAQEAKIDAFRDVVAQAFKDMKTAEITERNRVAAVRAEEDRKEQETLDEIGARAATRKDGLI</sequence>
<dbReference type="InterPro" id="IPR053716">
    <property type="entry name" value="Flag_assembly_chemotaxis_eff"/>
</dbReference>
<keyword evidence="4" id="KW-1185">Reference proteome</keyword>
<protein>
    <submittedName>
        <fullName evidence="3">Uncharacterized protein</fullName>
    </submittedName>
</protein>
<dbReference type="STRING" id="1293891.TMES_06700"/>
<dbReference type="AlphaFoldDB" id="A0A1Y2L4B2"/>
<comment type="caution">
    <text evidence="3">The sequence shown here is derived from an EMBL/GenBank/DDBJ whole genome shotgun (WGS) entry which is preliminary data.</text>
</comment>
<evidence type="ECO:0000313" key="3">
    <source>
        <dbReference type="EMBL" id="OSQ39662.1"/>
    </source>
</evidence>